<feature type="domain" description="Extradiol ring-cleavage dioxygenase LigAB LigA subunit" evidence="1">
    <location>
        <begin position="20"/>
        <end position="74"/>
    </location>
</feature>
<proteinExistence type="predicted"/>
<accession>A0ABP9S3D7</accession>
<dbReference type="Proteomes" id="UP001501570">
    <property type="component" value="Unassembled WGS sequence"/>
</dbReference>
<name>A0ABP9S3D7_9ACTN</name>
<dbReference type="Pfam" id="PF07746">
    <property type="entry name" value="LigA"/>
    <property type="match status" value="1"/>
</dbReference>
<sequence length="95" mass="10996">MSTHEVVRAIRDIQRRRMFDVFDADRPSFLTRYRLTDAEQHALLTNDYRALYDAGVHPMSVLFFSQVNGVPMPEYLRIIGAAAHRVAEFGRLGRD</sequence>
<dbReference type="InterPro" id="IPR011986">
    <property type="entry name" value="Xdiol_dOase_LigA"/>
</dbReference>
<dbReference type="Gene3D" id="1.10.700.10">
    <property type="entry name" value="Dioxygenase LigAB, LigA subunit"/>
    <property type="match status" value="1"/>
</dbReference>
<comment type="caution">
    <text evidence="2">The sequence shown here is derived from an EMBL/GenBank/DDBJ whole genome shotgun (WGS) entry which is preliminary data.</text>
</comment>
<dbReference type="InterPro" id="IPR036622">
    <property type="entry name" value="LigA_sf"/>
</dbReference>
<dbReference type="SUPFAM" id="SSF48076">
    <property type="entry name" value="LigA subunit of an aromatic-ring-opening dioxygenase LigAB"/>
    <property type="match status" value="1"/>
</dbReference>
<evidence type="ECO:0000313" key="3">
    <source>
        <dbReference type="Proteomes" id="UP001501570"/>
    </source>
</evidence>
<protein>
    <recommendedName>
        <fullName evidence="1">Extradiol ring-cleavage dioxygenase LigAB LigA subunit domain-containing protein</fullName>
    </recommendedName>
</protein>
<organism evidence="2 3">
    <name type="scientific">Rugosimonospora acidiphila</name>
    <dbReference type="NCBI Taxonomy" id="556531"/>
    <lineage>
        <taxon>Bacteria</taxon>
        <taxon>Bacillati</taxon>
        <taxon>Actinomycetota</taxon>
        <taxon>Actinomycetes</taxon>
        <taxon>Micromonosporales</taxon>
        <taxon>Micromonosporaceae</taxon>
        <taxon>Rugosimonospora</taxon>
    </lineage>
</organism>
<gene>
    <name evidence="2" type="ORF">GCM10023322_45450</name>
</gene>
<dbReference type="RefSeq" id="WP_345632621.1">
    <property type="nucleotide sequence ID" value="NZ_BAABJQ010000014.1"/>
</dbReference>
<evidence type="ECO:0000313" key="2">
    <source>
        <dbReference type="EMBL" id="GAA5190401.1"/>
    </source>
</evidence>
<evidence type="ECO:0000259" key="1">
    <source>
        <dbReference type="Pfam" id="PF07746"/>
    </source>
</evidence>
<reference evidence="3" key="1">
    <citation type="journal article" date="2019" name="Int. J. Syst. Evol. Microbiol.">
        <title>The Global Catalogue of Microorganisms (GCM) 10K type strain sequencing project: providing services to taxonomists for standard genome sequencing and annotation.</title>
        <authorList>
            <consortium name="The Broad Institute Genomics Platform"/>
            <consortium name="The Broad Institute Genome Sequencing Center for Infectious Disease"/>
            <person name="Wu L."/>
            <person name="Ma J."/>
        </authorList>
    </citation>
    <scope>NUCLEOTIDE SEQUENCE [LARGE SCALE GENOMIC DNA]</scope>
    <source>
        <strain evidence="3">JCM 18304</strain>
    </source>
</reference>
<dbReference type="EMBL" id="BAABJQ010000014">
    <property type="protein sequence ID" value="GAA5190401.1"/>
    <property type="molecule type" value="Genomic_DNA"/>
</dbReference>
<keyword evidence="3" id="KW-1185">Reference proteome</keyword>